<proteinExistence type="predicted"/>
<dbReference type="InterPro" id="IPR006315">
    <property type="entry name" value="OM_autotransptr_brl_dom"/>
</dbReference>
<dbReference type="STRING" id="314256.OG2516_18015"/>
<dbReference type="InterPro" id="IPR011050">
    <property type="entry name" value="Pectin_lyase_fold/virulence"/>
</dbReference>
<dbReference type="HOGENOM" id="CLU_005887_4_1_5"/>
<evidence type="ECO:0000313" key="3">
    <source>
        <dbReference type="EMBL" id="EAR51091.1"/>
    </source>
</evidence>
<evidence type="ECO:0000259" key="2">
    <source>
        <dbReference type="PROSITE" id="PS51208"/>
    </source>
</evidence>
<dbReference type="EMBL" id="AAOT01000017">
    <property type="protein sequence ID" value="EAR51091.1"/>
    <property type="molecule type" value="Genomic_DNA"/>
</dbReference>
<dbReference type="Gene3D" id="2.40.128.130">
    <property type="entry name" value="Autotransporter beta-domain"/>
    <property type="match status" value="1"/>
</dbReference>
<dbReference type="InterPro" id="IPR005546">
    <property type="entry name" value="Autotransporte_beta"/>
</dbReference>
<feature type="region of interest" description="Disordered" evidence="1">
    <location>
        <begin position="277"/>
        <end position="343"/>
    </location>
</feature>
<dbReference type="SMART" id="SM00869">
    <property type="entry name" value="Autotransporter"/>
    <property type="match status" value="1"/>
</dbReference>
<dbReference type="SUPFAM" id="SSF51126">
    <property type="entry name" value="Pectin lyase-like"/>
    <property type="match status" value="1"/>
</dbReference>
<dbReference type="SUPFAM" id="SSF103515">
    <property type="entry name" value="Autotransporter"/>
    <property type="match status" value="1"/>
</dbReference>
<dbReference type="NCBIfam" id="TIGR01414">
    <property type="entry name" value="autotrans_barl"/>
    <property type="match status" value="1"/>
</dbReference>
<comment type="caution">
    <text evidence="3">The sequence shown here is derived from an EMBL/GenBank/DDBJ whole genome shotgun (WGS) entry which is preliminary data.</text>
</comment>
<accession>Q2CEP1</accession>
<evidence type="ECO:0000313" key="4">
    <source>
        <dbReference type="Proteomes" id="UP000003635"/>
    </source>
</evidence>
<dbReference type="PROSITE" id="PS51208">
    <property type="entry name" value="AUTOTRANSPORTER"/>
    <property type="match status" value="1"/>
</dbReference>
<feature type="domain" description="Autotransporter" evidence="2">
    <location>
        <begin position="426"/>
        <end position="715"/>
    </location>
</feature>
<dbReference type="GO" id="GO:0019867">
    <property type="term" value="C:outer membrane"/>
    <property type="evidence" value="ECO:0007669"/>
    <property type="project" value="InterPro"/>
</dbReference>
<dbReference type="AlphaFoldDB" id="Q2CEP1"/>
<organism evidence="3 4">
    <name type="scientific">Oceanicola granulosus (strain ATCC BAA-861 / DSM 15982 / KCTC 12143 / HTCC2516)</name>
    <dbReference type="NCBI Taxonomy" id="314256"/>
    <lineage>
        <taxon>Bacteria</taxon>
        <taxon>Pseudomonadati</taxon>
        <taxon>Pseudomonadota</taxon>
        <taxon>Alphaproteobacteria</taxon>
        <taxon>Rhodobacterales</taxon>
        <taxon>Roseobacteraceae</taxon>
        <taxon>Oceanicola</taxon>
    </lineage>
</organism>
<feature type="compositionally biased region" description="Acidic residues" evidence="1">
    <location>
        <begin position="280"/>
        <end position="335"/>
    </location>
</feature>
<dbReference type="eggNOG" id="COG4625">
    <property type="taxonomic scope" value="Bacteria"/>
</dbReference>
<evidence type="ECO:0000256" key="1">
    <source>
        <dbReference type="SAM" id="MobiDB-lite"/>
    </source>
</evidence>
<reference evidence="3 4" key="1">
    <citation type="journal article" date="2010" name="J. Bacteriol.">
        <title>Genome sequences of Oceanicola granulosus HTCC2516(T) and Oceanicola batsensis HTCC2597(TDelta).</title>
        <authorList>
            <person name="Thrash J.C."/>
            <person name="Cho J.C."/>
            <person name="Vergin K.L."/>
            <person name="Giovannoni S.J."/>
        </authorList>
    </citation>
    <scope>NUCLEOTIDE SEQUENCE [LARGE SCALE GENOMIC DNA]</scope>
    <source>
        <strain evidence="4">ATCC BAA-861 / DSM 15982 / KCTC 12143 / HTCC2516</strain>
    </source>
</reference>
<dbReference type="InterPro" id="IPR036709">
    <property type="entry name" value="Autotransporte_beta_dom_sf"/>
</dbReference>
<sequence length="715" mass="73711">MTGDSSGFEGGFVIEDGALIAGSDQAFGGRSISMVGRGPTLGILDGVTVGSDLLVQNGGHFSVIEGQGTFTGEISEQTPPFDQPGGIPFTVLVPDVEEEPTFPLLTKIGAGELVFTDEVNVVDVDLAVANGLLTFNGTTNRAIMIRDAGALGGNGTLMTLAVGNGGTLAPGNSIGTLVVTGDTSFAAGSRFEVELAANGTSDRLEVGGTAALDGSVAPSDVDPAADYAARQRYTILTAAGGIADAFDGVEEDAALVEYELSQDDNNVYLTRIVVTQEPPAEPEEEEPQAPEEPDEPEEEEPQTPQDPEDEEPQAPEEPEEPEEEEPQAEGADDPLPDFGLPAEGSNATQLAMVLSEFDFSGRDETILNSLLNLNEAELNLAYRMLGGQIHAEVGRASAELSQVFNGAMLDAAGSVVAASEGAAGLGSMPVALSWAEVYGNGLDVDGDGNASGLTRDSYGVAVGTETGLSVFGDQLTVGVALGYSDAHLALTEVSETADIQSLHLGIYTESGAAPTETGIAYTSALSYGRHDIATERNIAFGSVDRTATDEYMANSLNVSVKTSYNVALDNRFGLAMASPFVALHYSQVEVGDVDETGAGSLNLSGSDNGDDWAAMSVGVTTTGTFSVGGNTVSTSSTLAYEKVLGDSIGSATLMLDGSPASFEVQGVDQSRDRIRAGAQGTMAIGDSTSLSVALDGIFAEDREELNVSTSVSFTF</sequence>
<protein>
    <recommendedName>
        <fullName evidence="2">Autotransporter domain-containing protein</fullName>
    </recommendedName>
</protein>
<dbReference type="Pfam" id="PF03797">
    <property type="entry name" value="Autotransporter"/>
    <property type="match status" value="1"/>
</dbReference>
<keyword evidence="4" id="KW-1185">Reference proteome</keyword>
<gene>
    <name evidence="3" type="ORF">OG2516_18015</name>
</gene>
<dbReference type="Proteomes" id="UP000003635">
    <property type="component" value="Unassembled WGS sequence"/>
</dbReference>
<name>Q2CEP1_OCEGH</name>